<dbReference type="CDD" id="cd00590">
    <property type="entry name" value="RRM_SF"/>
    <property type="match status" value="2"/>
</dbReference>
<feature type="region of interest" description="Disordered" evidence="3">
    <location>
        <begin position="270"/>
        <end position="440"/>
    </location>
</feature>
<organism evidence="5 6">
    <name type="scientific">Fasciolopsis buskii</name>
    <dbReference type="NCBI Taxonomy" id="27845"/>
    <lineage>
        <taxon>Eukaryota</taxon>
        <taxon>Metazoa</taxon>
        <taxon>Spiralia</taxon>
        <taxon>Lophotrochozoa</taxon>
        <taxon>Platyhelminthes</taxon>
        <taxon>Trematoda</taxon>
        <taxon>Digenea</taxon>
        <taxon>Plagiorchiida</taxon>
        <taxon>Echinostomata</taxon>
        <taxon>Echinostomatoidea</taxon>
        <taxon>Fasciolidae</taxon>
        <taxon>Fasciolopsis</taxon>
    </lineage>
</organism>
<dbReference type="Proteomes" id="UP000728185">
    <property type="component" value="Unassembled WGS sequence"/>
</dbReference>
<evidence type="ECO:0000256" key="3">
    <source>
        <dbReference type="SAM" id="MobiDB-lite"/>
    </source>
</evidence>
<comment type="caution">
    <text evidence="5">The sequence shown here is derived from an EMBL/GenBank/DDBJ whole genome shotgun (WGS) entry which is preliminary data.</text>
</comment>
<feature type="compositionally biased region" description="Basic and acidic residues" evidence="3">
    <location>
        <begin position="145"/>
        <end position="161"/>
    </location>
</feature>
<dbReference type="EMBL" id="LUCM01001255">
    <property type="protein sequence ID" value="KAA0199199.1"/>
    <property type="molecule type" value="Genomic_DNA"/>
</dbReference>
<evidence type="ECO:0000259" key="4">
    <source>
        <dbReference type="PROSITE" id="PS50102"/>
    </source>
</evidence>
<dbReference type="PANTHER" id="PTHR23003">
    <property type="entry name" value="RNA RECOGNITION MOTIF RRM DOMAIN CONTAINING PROTEIN"/>
    <property type="match status" value="1"/>
</dbReference>
<dbReference type="GO" id="GO:0005737">
    <property type="term" value="C:cytoplasm"/>
    <property type="evidence" value="ECO:0007669"/>
    <property type="project" value="TreeGrafter"/>
</dbReference>
<dbReference type="InterPro" id="IPR000504">
    <property type="entry name" value="RRM_dom"/>
</dbReference>
<evidence type="ECO:0000256" key="2">
    <source>
        <dbReference type="PROSITE-ProRule" id="PRU00176"/>
    </source>
</evidence>
<evidence type="ECO:0000256" key="1">
    <source>
        <dbReference type="ARBA" id="ARBA00022884"/>
    </source>
</evidence>
<feature type="domain" description="RRM" evidence="4">
    <location>
        <begin position="14"/>
        <end position="91"/>
    </location>
</feature>
<keyword evidence="6" id="KW-1185">Reference proteome</keyword>
<accession>A0A8E0S6C8</accession>
<dbReference type="Gene3D" id="3.30.70.330">
    <property type="match status" value="2"/>
</dbReference>
<dbReference type="Pfam" id="PF00076">
    <property type="entry name" value="RRM_1"/>
    <property type="match status" value="1"/>
</dbReference>
<dbReference type="SMART" id="SM00360">
    <property type="entry name" value="RRM"/>
    <property type="match status" value="2"/>
</dbReference>
<dbReference type="SUPFAM" id="SSF54928">
    <property type="entry name" value="RNA-binding domain, RBD"/>
    <property type="match status" value="1"/>
</dbReference>
<dbReference type="GO" id="GO:1990904">
    <property type="term" value="C:ribonucleoprotein complex"/>
    <property type="evidence" value="ECO:0007669"/>
    <property type="project" value="TreeGrafter"/>
</dbReference>
<feature type="domain" description="RRM" evidence="4">
    <location>
        <begin position="191"/>
        <end position="277"/>
    </location>
</feature>
<dbReference type="GO" id="GO:0003729">
    <property type="term" value="F:mRNA binding"/>
    <property type="evidence" value="ECO:0007669"/>
    <property type="project" value="TreeGrafter"/>
</dbReference>
<proteinExistence type="predicted"/>
<dbReference type="AlphaFoldDB" id="A0A8E0S6C8"/>
<feature type="region of interest" description="Disordered" evidence="3">
    <location>
        <begin position="91"/>
        <end position="188"/>
    </location>
</feature>
<reference evidence="5" key="1">
    <citation type="submission" date="2019-05" db="EMBL/GenBank/DDBJ databases">
        <title>Annotation for the trematode Fasciolopsis buski.</title>
        <authorList>
            <person name="Choi Y.-J."/>
        </authorList>
    </citation>
    <scope>NUCLEOTIDE SEQUENCE</scope>
    <source>
        <strain evidence="5">HT</strain>
        <tissue evidence="5">Whole worm</tissue>
    </source>
</reference>
<protein>
    <recommendedName>
        <fullName evidence="4">RRM domain-containing protein</fullName>
    </recommendedName>
</protein>
<feature type="compositionally biased region" description="Basic and acidic residues" evidence="3">
    <location>
        <begin position="290"/>
        <end position="303"/>
    </location>
</feature>
<sequence>MTNTAARHTSMQATALKVFNLPPSVSERDVRSVFPTAKHVRINRQESESSGFQSMCTVHFDSPHECQKMYAECQSGKTVGGRMLHVELSSDWSGMGNTTSNKYESSDAQRWQSHSSGYEDSYPSEGYRSSHSSGDNTQYIQSGSRQRESNQGDEYQHRSSASDRYGQSRAGVPRSGAQQFNHKTDSGAPGCTLTVSNLPYSATEADIKREFVDAFQVILNLNDHGQSRGYVYFVYNLNCYSVAQVTFSTPEQCTAALHACNQKTMNGRTLRGRIQRDDENGQSGFNSRDNTAHRDQSGGRREASANQRNYNDRQRDYGNNRSDYSNTPRGNYSHQRGFGGNRDYVNRGGISQYREDGNRRGNASGGSGGRLTSVYSNSSTGRMNDYNYGRFDRDGRHPGGGNAQQGFRQGQRDSREDRRDRSPNRGEPVRGYGGGKGPRITSAVIRGVHERSSSSESSGSDD</sequence>
<dbReference type="InterPro" id="IPR035979">
    <property type="entry name" value="RBD_domain_sf"/>
</dbReference>
<keyword evidence="1 2" id="KW-0694">RNA-binding</keyword>
<evidence type="ECO:0000313" key="5">
    <source>
        <dbReference type="EMBL" id="KAA0199199.1"/>
    </source>
</evidence>
<dbReference type="OrthoDB" id="6230362at2759"/>
<feature type="compositionally biased region" description="Polar residues" evidence="3">
    <location>
        <begin position="91"/>
        <end position="118"/>
    </location>
</feature>
<feature type="compositionally biased region" description="Polar residues" evidence="3">
    <location>
        <begin position="127"/>
        <end position="144"/>
    </location>
</feature>
<dbReference type="PROSITE" id="PS50102">
    <property type="entry name" value="RRM"/>
    <property type="match status" value="2"/>
</dbReference>
<name>A0A8E0S6C8_9TREM</name>
<feature type="compositionally biased region" description="Polar residues" evidence="3">
    <location>
        <begin position="319"/>
        <end position="334"/>
    </location>
</feature>
<feature type="compositionally biased region" description="Basic and acidic residues" evidence="3">
    <location>
        <begin position="410"/>
        <end position="428"/>
    </location>
</feature>
<dbReference type="GO" id="GO:0005634">
    <property type="term" value="C:nucleus"/>
    <property type="evidence" value="ECO:0007669"/>
    <property type="project" value="TreeGrafter"/>
</dbReference>
<feature type="compositionally biased region" description="Polar residues" evidence="3">
    <location>
        <begin position="373"/>
        <end position="382"/>
    </location>
</feature>
<dbReference type="InterPro" id="IPR050374">
    <property type="entry name" value="RRT5_SRSF_SR"/>
</dbReference>
<dbReference type="PANTHER" id="PTHR23003:SF42">
    <property type="entry name" value="NUCLEOLIN"/>
    <property type="match status" value="1"/>
</dbReference>
<evidence type="ECO:0000313" key="6">
    <source>
        <dbReference type="Proteomes" id="UP000728185"/>
    </source>
</evidence>
<gene>
    <name evidence="5" type="ORF">FBUS_03631</name>
</gene>
<dbReference type="InterPro" id="IPR012677">
    <property type="entry name" value="Nucleotide-bd_a/b_plait_sf"/>
</dbReference>